<keyword evidence="11" id="KW-0406">Ion transport</keyword>
<dbReference type="PROSITE" id="PS00154">
    <property type="entry name" value="ATPASE_E1_E2"/>
    <property type="match status" value="1"/>
</dbReference>
<dbReference type="SUPFAM" id="SSF81665">
    <property type="entry name" value="Calcium ATPase, transmembrane domain M"/>
    <property type="match status" value="1"/>
</dbReference>
<dbReference type="Proteomes" id="UP000231960">
    <property type="component" value="Unassembled WGS sequence"/>
</dbReference>
<dbReference type="PRINTS" id="PR00119">
    <property type="entry name" value="CATATPASE"/>
</dbReference>
<keyword evidence="6 13" id="KW-0812">Transmembrane</keyword>
<evidence type="ECO:0000256" key="8">
    <source>
        <dbReference type="ARBA" id="ARBA00022842"/>
    </source>
</evidence>
<dbReference type="PANTHER" id="PTHR43520:SF5">
    <property type="entry name" value="CATION-TRANSPORTING P-TYPE ATPASE-RELATED"/>
    <property type="match status" value="1"/>
</dbReference>
<keyword evidence="12 13" id="KW-0472">Membrane</keyword>
<keyword evidence="4" id="KW-1003">Cell membrane</keyword>
<dbReference type="InterPro" id="IPR023214">
    <property type="entry name" value="HAD_sf"/>
</dbReference>
<dbReference type="InterPro" id="IPR036163">
    <property type="entry name" value="HMA_dom_sf"/>
</dbReference>
<comment type="similarity">
    <text evidence="2">Belongs to the cation transport ATPase (P-type) (TC 3.A.3) family. Type IB subfamily.</text>
</comment>
<keyword evidence="9" id="KW-1278">Translocase</keyword>
<evidence type="ECO:0000256" key="12">
    <source>
        <dbReference type="ARBA" id="ARBA00023136"/>
    </source>
</evidence>
<evidence type="ECO:0000256" key="5">
    <source>
        <dbReference type="ARBA" id="ARBA00022553"/>
    </source>
</evidence>
<evidence type="ECO:0000256" key="4">
    <source>
        <dbReference type="ARBA" id="ARBA00022475"/>
    </source>
</evidence>
<protein>
    <submittedName>
        <fullName evidence="15">Heavy metal translocating P-type ATPase</fullName>
    </submittedName>
</protein>
<dbReference type="GO" id="GO:0005524">
    <property type="term" value="F:ATP binding"/>
    <property type="evidence" value="ECO:0007669"/>
    <property type="project" value="InterPro"/>
</dbReference>
<dbReference type="EMBL" id="NIPO01000001">
    <property type="protein sequence ID" value="PJR04891.1"/>
    <property type="molecule type" value="Genomic_DNA"/>
</dbReference>
<evidence type="ECO:0000313" key="15">
    <source>
        <dbReference type="EMBL" id="PJR04891.1"/>
    </source>
</evidence>
<dbReference type="Pfam" id="PF00122">
    <property type="entry name" value="E1-E2_ATPase"/>
    <property type="match status" value="1"/>
</dbReference>
<dbReference type="CDD" id="cd00371">
    <property type="entry name" value="HMA"/>
    <property type="match status" value="1"/>
</dbReference>
<dbReference type="Gene3D" id="2.70.150.10">
    <property type="entry name" value="Calcium-transporting ATPase, cytoplasmic transduction domain A"/>
    <property type="match status" value="1"/>
</dbReference>
<dbReference type="SUPFAM" id="SSF56784">
    <property type="entry name" value="HAD-like"/>
    <property type="match status" value="1"/>
</dbReference>
<dbReference type="PROSITE" id="PS50846">
    <property type="entry name" value="HMA_2"/>
    <property type="match status" value="1"/>
</dbReference>
<feature type="transmembrane region" description="Helical" evidence="13">
    <location>
        <begin position="419"/>
        <end position="437"/>
    </location>
</feature>
<dbReference type="GO" id="GO:0016887">
    <property type="term" value="F:ATP hydrolysis activity"/>
    <property type="evidence" value="ECO:0007669"/>
    <property type="project" value="InterPro"/>
</dbReference>
<dbReference type="NCBIfam" id="TIGR01494">
    <property type="entry name" value="ATPase_P-type"/>
    <property type="match status" value="1"/>
</dbReference>
<accession>A0A2M9R7R8</accession>
<feature type="transmembrane region" description="Helical" evidence="13">
    <location>
        <begin position="443"/>
        <end position="467"/>
    </location>
</feature>
<reference evidence="15 16" key="1">
    <citation type="submission" date="2017-06" db="EMBL/GenBank/DDBJ databases">
        <title>Description of Avrilella dinanensis gen. nov. sp. nov.</title>
        <authorList>
            <person name="Leyer C."/>
            <person name="Sassi M."/>
            <person name="Minet J."/>
            <person name="Kayal S."/>
            <person name="Cattoir V."/>
        </authorList>
    </citation>
    <scope>NUCLEOTIDE SEQUENCE [LARGE SCALE GENOMIC DNA]</scope>
    <source>
        <strain evidence="15 16">UR159</strain>
    </source>
</reference>
<name>A0A2M9R7R8_9FLAO</name>
<dbReference type="InterPro" id="IPR023298">
    <property type="entry name" value="ATPase_P-typ_TM_dom_sf"/>
</dbReference>
<evidence type="ECO:0000256" key="7">
    <source>
        <dbReference type="ARBA" id="ARBA00022723"/>
    </source>
</evidence>
<dbReference type="PRINTS" id="PR00943">
    <property type="entry name" value="CUATPASE"/>
</dbReference>
<gene>
    <name evidence="15" type="ORF">CDL10_10315</name>
</gene>
<dbReference type="InterPro" id="IPR001757">
    <property type="entry name" value="P_typ_ATPase"/>
</dbReference>
<feature type="transmembrane region" description="Helical" evidence="13">
    <location>
        <begin position="763"/>
        <end position="787"/>
    </location>
</feature>
<dbReference type="InterPro" id="IPR006121">
    <property type="entry name" value="HMA_dom"/>
</dbReference>
<evidence type="ECO:0000256" key="2">
    <source>
        <dbReference type="ARBA" id="ARBA00006024"/>
    </source>
</evidence>
<evidence type="ECO:0000256" key="13">
    <source>
        <dbReference type="SAM" id="Phobius"/>
    </source>
</evidence>
<dbReference type="InterPro" id="IPR059000">
    <property type="entry name" value="ATPase_P-type_domA"/>
</dbReference>
<comment type="subcellular location">
    <subcellularLocation>
        <location evidence="1">Cell membrane</location>
        <topology evidence="1">Multi-pass membrane protein</topology>
    </subcellularLocation>
</comment>
<dbReference type="GO" id="GO:0005507">
    <property type="term" value="F:copper ion binding"/>
    <property type="evidence" value="ECO:0007669"/>
    <property type="project" value="TreeGrafter"/>
</dbReference>
<sequence length="822" mass="93615">MKMKNCFHCGEKVEDSRIILYDEKNFCCQGCKTVYEIFSAHDLDCYYEFEQHPGATPKDIESKFNFLDNQDIVSKLLDFEEADTSIVRLYIPHVHCSSCIWILEHLNQLDKGVVSSQVNFSQKKVTITFNNQQTTLKQIVHLLAKIGYEPYISLDNYEQKPQLIDRSLLYKIGIAFFGFGNIMLLSIPEYFNVDDYWMREYRDFFRYAILLISLPVFLYSATPYYKSAWNSIKTKSFNIDVPMALGIIVMFVRSLVDIFIQDGQGYLDSMCGLVFFMLSGKLIQQTTFNFLSFERDYKSYFPIAVTKLEGKKEIPTQVYDIKEKDKILIRNRELIPVDAVLLSEKAHIDYSFVTGEAIPVEKKSGDKIFAGGKQVGQPVQIQAVNTVSQSYLTQLWSNDVFQKNVSQKYKTISDKASQIFTPALLFLAIIGFVVWSFSSIADAFNVFTAVLIVACPCAIALTAPYTWGNVIRIMGRKKMYLKNTVVIEQLAKADTLVFDKTGTITSNDNKNVVYKGDRLTKQQIAVIKNLVRGSNHPLSRRLYLNLPESDIFTPDFFEEITGKGIIGQIGNDTYKIGSASLVNAPVKAKNNQTCVFISINDEYRGYYEIENHYREGLTALFFNLDARGYDLYVVSGDNEGERRQLERILPEKTTLVFNQKPEDKLNFIKKLQSQGKNVLMVGDGLNDAGALAQSNVGVSVAEDVNVFTPASDAILDAEKFDRINYFLDYAKKAMKTIRMSYILALTYNVVGLTFALTNKMSPLFAAIIMPLSTVTIIGFVTLMTHYFSREKSKKKLRKISEYDKYHVFGKRSKVSLSKVFRS</sequence>
<evidence type="ECO:0000256" key="6">
    <source>
        <dbReference type="ARBA" id="ARBA00022692"/>
    </source>
</evidence>
<evidence type="ECO:0000313" key="16">
    <source>
        <dbReference type="Proteomes" id="UP000231960"/>
    </source>
</evidence>
<evidence type="ECO:0000256" key="10">
    <source>
        <dbReference type="ARBA" id="ARBA00022989"/>
    </source>
</evidence>
<dbReference type="Gene3D" id="3.40.50.1000">
    <property type="entry name" value="HAD superfamily/HAD-like"/>
    <property type="match status" value="1"/>
</dbReference>
<feature type="transmembrane region" description="Helical" evidence="13">
    <location>
        <begin position="207"/>
        <end position="225"/>
    </location>
</feature>
<comment type="caution">
    <text evidence="15">The sequence shown here is derived from an EMBL/GenBank/DDBJ whole genome shotgun (WGS) entry which is preliminary data.</text>
</comment>
<organism evidence="15 16">
    <name type="scientific">Avrilella dinanensis</name>
    <dbReference type="NCBI Taxonomy" id="2008672"/>
    <lineage>
        <taxon>Bacteria</taxon>
        <taxon>Pseudomonadati</taxon>
        <taxon>Bacteroidota</taxon>
        <taxon>Flavobacteriia</taxon>
        <taxon>Flavobacteriales</taxon>
        <taxon>Flavobacteriaceae</taxon>
        <taxon>Avrilella</taxon>
    </lineage>
</organism>
<dbReference type="Gene3D" id="3.40.1110.10">
    <property type="entry name" value="Calcium-transporting ATPase, cytoplasmic domain N"/>
    <property type="match status" value="1"/>
</dbReference>
<dbReference type="GO" id="GO:0055070">
    <property type="term" value="P:copper ion homeostasis"/>
    <property type="evidence" value="ECO:0007669"/>
    <property type="project" value="TreeGrafter"/>
</dbReference>
<evidence type="ECO:0000256" key="3">
    <source>
        <dbReference type="ARBA" id="ARBA00022448"/>
    </source>
</evidence>
<dbReference type="InterPro" id="IPR008250">
    <property type="entry name" value="ATPase_P-typ_transduc_dom_A_sf"/>
</dbReference>
<keyword evidence="7" id="KW-0479">Metal-binding</keyword>
<keyword evidence="10 13" id="KW-1133">Transmembrane helix</keyword>
<feature type="transmembrane region" description="Helical" evidence="13">
    <location>
        <begin position="266"/>
        <end position="283"/>
    </location>
</feature>
<evidence type="ECO:0000259" key="14">
    <source>
        <dbReference type="PROSITE" id="PS50846"/>
    </source>
</evidence>
<dbReference type="InterPro" id="IPR021993">
    <property type="entry name" value="ATPase-cat-bd"/>
</dbReference>
<keyword evidence="3" id="KW-0813">Transport</keyword>
<keyword evidence="16" id="KW-1185">Reference proteome</keyword>
<dbReference type="SUPFAM" id="SSF55008">
    <property type="entry name" value="HMA, heavy metal-associated domain"/>
    <property type="match status" value="1"/>
</dbReference>
<dbReference type="GO" id="GO:0043682">
    <property type="term" value="F:P-type divalent copper transporter activity"/>
    <property type="evidence" value="ECO:0007669"/>
    <property type="project" value="TreeGrafter"/>
</dbReference>
<feature type="transmembrane region" description="Helical" evidence="13">
    <location>
        <begin position="237"/>
        <end position="260"/>
    </location>
</feature>
<dbReference type="OrthoDB" id="1521937at2"/>
<feature type="transmembrane region" description="Helical" evidence="13">
    <location>
        <begin position="168"/>
        <end position="187"/>
    </location>
</feature>
<dbReference type="InterPro" id="IPR018303">
    <property type="entry name" value="ATPase_P-typ_P_site"/>
</dbReference>
<dbReference type="InterPro" id="IPR023299">
    <property type="entry name" value="ATPase_P-typ_cyto_dom_N"/>
</dbReference>
<evidence type="ECO:0000256" key="11">
    <source>
        <dbReference type="ARBA" id="ARBA00023065"/>
    </source>
</evidence>
<dbReference type="RefSeq" id="WP_100678450.1">
    <property type="nucleotide sequence ID" value="NZ_NIPO01000001.1"/>
</dbReference>
<dbReference type="AlphaFoldDB" id="A0A2M9R7R8"/>
<evidence type="ECO:0000256" key="1">
    <source>
        <dbReference type="ARBA" id="ARBA00004651"/>
    </source>
</evidence>
<dbReference type="PANTHER" id="PTHR43520">
    <property type="entry name" value="ATP7, ISOFORM B"/>
    <property type="match status" value="1"/>
</dbReference>
<dbReference type="SUPFAM" id="SSF81653">
    <property type="entry name" value="Calcium ATPase, transduction domain A"/>
    <property type="match status" value="1"/>
</dbReference>
<proteinExistence type="inferred from homology"/>
<dbReference type="GO" id="GO:0005886">
    <property type="term" value="C:plasma membrane"/>
    <property type="evidence" value="ECO:0007669"/>
    <property type="project" value="UniProtKB-SubCell"/>
</dbReference>
<dbReference type="Pfam" id="PF00702">
    <property type="entry name" value="Hydrolase"/>
    <property type="match status" value="1"/>
</dbReference>
<feature type="transmembrane region" description="Helical" evidence="13">
    <location>
        <begin position="739"/>
        <end position="757"/>
    </location>
</feature>
<feature type="domain" description="HMA" evidence="14">
    <location>
        <begin position="85"/>
        <end position="151"/>
    </location>
</feature>
<dbReference type="Gene3D" id="3.30.70.100">
    <property type="match status" value="1"/>
</dbReference>
<dbReference type="Pfam" id="PF12156">
    <property type="entry name" value="ATPase-cat_bd"/>
    <property type="match status" value="1"/>
</dbReference>
<evidence type="ECO:0000256" key="9">
    <source>
        <dbReference type="ARBA" id="ARBA00022967"/>
    </source>
</evidence>
<keyword evidence="8" id="KW-0460">Magnesium</keyword>
<keyword evidence="5" id="KW-0597">Phosphoprotein</keyword>
<dbReference type="InterPro" id="IPR036412">
    <property type="entry name" value="HAD-like_sf"/>
</dbReference>